<reference evidence="1 2" key="1">
    <citation type="submission" date="2022-02" db="EMBL/GenBank/DDBJ databases">
        <title>The genome sequence of Shewanella sp. 3B26.</title>
        <authorList>
            <person name="Du J."/>
        </authorList>
    </citation>
    <scope>NUCLEOTIDE SEQUENCE [LARGE SCALE GENOMIC DNA]</scope>
    <source>
        <strain evidence="1 2">3B26</strain>
    </source>
</reference>
<name>A0AAJ1BG18_9GAMM</name>
<evidence type="ECO:0000313" key="2">
    <source>
        <dbReference type="Proteomes" id="UP001297581"/>
    </source>
</evidence>
<dbReference type="EMBL" id="JAKUDL010000002">
    <property type="protein sequence ID" value="MCH4293968.1"/>
    <property type="molecule type" value="Genomic_DNA"/>
</dbReference>
<protein>
    <submittedName>
        <fullName evidence="1">YaeQ family protein</fullName>
    </submittedName>
</protein>
<accession>A0AAJ1BG18</accession>
<evidence type="ECO:0000313" key="1">
    <source>
        <dbReference type="EMBL" id="MCH4293968.1"/>
    </source>
</evidence>
<keyword evidence="2" id="KW-1185">Reference proteome</keyword>
<gene>
    <name evidence="1" type="ORF">MJ923_06590</name>
</gene>
<dbReference type="InterPro" id="IPR009822">
    <property type="entry name" value="YaeQ"/>
</dbReference>
<dbReference type="SMART" id="SM01322">
    <property type="entry name" value="YaeQ"/>
    <property type="match status" value="1"/>
</dbReference>
<dbReference type="Gene3D" id="3.10.640.10">
    <property type="entry name" value="Restriction endonuclease-like alpha-beta roll domain"/>
    <property type="match status" value="1"/>
</dbReference>
<dbReference type="PANTHER" id="PTHR38784:SF1">
    <property type="entry name" value="SUCROSE PHOSPHORYLASE"/>
    <property type="match status" value="1"/>
</dbReference>
<dbReference type="SUPFAM" id="SSF52980">
    <property type="entry name" value="Restriction endonuclease-like"/>
    <property type="match status" value="1"/>
</dbReference>
<dbReference type="InterPro" id="IPR038590">
    <property type="entry name" value="YaeQ_sf"/>
</dbReference>
<comment type="caution">
    <text evidence="1">The sequence shown here is derived from an EMBL/GenBank/DDBJ whole genome shotgun (WGS) entry which is preliminary data.</text>
</comment>
<dbReference type="Proteomes" id="UP001297581">
    <property type="component" value="Unassembled WGS sequence"/>
</dbReference>
<dbReference type="PANTHER" id="PTHR38784">
    <property type="entry name" value="SUCROSE PHOSPHORYLASE"/>
    <property type="match status" value="1"/>
</dbReference>
<proteinExistence type="predicted"/>
<sequence length="184" mass="20821">MTLKSDIHKLTLSITDLGRSYVAEHKLTVACHPSETEQRLMLRLIAFALNASPTVKFVGELCNQDEPELCEAGLDGQYRLWVEFGLADEKRIKRACHRADRVLVCAYGGQDLALWWKQHQGKYTRIGHLQVLAFDNQQLDALLPFVERGMHLAITIDEEGSLLISNGLLDMNLQPKLLKPWGLD</sequence>
<dbReference type="AlphaFoldDB" id="A0AAJ1BG18"/>
<dbReference type="Pfam" id="PF07152">
    <property type="entry name" value="YaeQ"/>
    <property type="match status" value="1"/>
</dbReference>
<dbReference type="PIRSF" id="PIRSF011484">
    <property type="entry name" value="YaeQ"/>
    <property type="match status" value="1"/>
</dbReference>
<organism evidence="1 2">
    <name type="scientific">Shewanella zhuhaiensis</name>
    <dbReference type="NCBI Taxonomy" id="2919576"/>
    <lineage>
        <taxon>Bacteria</taxon>
        <taxon>Pseudomonadati</taxon>
        <taxon>Pseudomonadota</taxon>
        <taxon>Gammaproteobacteria</taxon>
        <taxon>Alteromonadales</taxon>
        <taxon>Shewanellaceae</taxon>
        <taxon>Shewanella</taxon>
    </lineage>
</organism>
<dbReference type="RefSeq" id="WP_240590419.1">
    <property type="nucleotide sequence ID" value="NZ_JAKUDL010000002.1"/>
</dbReference>
<dbReference type="InterPro" id="IPR011335">
    <property type="entry name" value="Restrct_endonuc-II-like"/>
</dbReference>